<dbReference type="InterPro" id="IPR045782">
    <property type="entry name" value="TrbL_3"/>
</dbReference>
<dbReference type="EMBL" id="FNQT01000004">
    <property type="protein sequence ID" value="SEA27697.1"/>
    <property type="molecule type" value="Genomic_DNA"/>
</dbReference>
<feature type="transmembrane region" description="Helical" evidence="2">
    <location>
        <begin position="246"/>
        <end position="264"/>
    </location>
</feature>
<evidence type="ECO:0008006" key="6">
    <source>
        <dbReference type="Google" id="ProtNLM"/>
    </source>
</evidence>
<dbReference type="STRING" id="555874.SAMN04488065_2492"/>
<feature type="transmembrane region" description="Helical" evidence="2">
    <location>
        <begin position="284"/>
        <end position="311"/>
    </location>
</feature>
<feature type="transmembrane region" description="Helical" evidence="2">
    <location>
        <begin position="140"/>
        <end position="157"/>
    </location>
</feature>
<keyword evidence="2" id="KW-0812">Transmembrane</keyword>
<dbReference type="Pfam" id="PF19590">
    <property type="entry name" value="TrbL_3"/>
    <property type="match status" value="1"/>
</dbReference>
<organism evidence="3 5">
    <name type="scientific">Haloplanus vescus</name>
    <dbReference type="NCBI Taxonomy" id="555874"/>
    <lineage>
        <taxon>Archaea</taxon>
        <taxon>Methanobacteriati</taxon>
        <taxon>Methanobacteriota</taxon>
        <taxon>Stenosarchaea group</taxon>
        <taxon>Halobacteria</taxon>
        <taxon>Halobacteriales</taxon>
        <taxon>Haloferacaceae</taxon>
        <taxon>Haloplanus</taxon>
    </lineage>
</organism>
<reference evidence="3 5" key="1">
    <citation type="submission" date="2016-10" db="EMBL/GenBank/DDBJ databases">
        <authorList>
            <person name="de Groot N.N."/>
        </authorList>
    </citation>
    <scope>NUCLEOTIDE SEQUENCE [LARGE SCALE GENOMIC DNA]</scope>
    <source>
        <strain evidence="3 5">CGMCC 1.8712</strain>
    </source>
</reference>
<keyword evidence="5" id="KW-1185">Reference proteome</keyword>
<gene>
    <name evidence="3" type="ORF">SAMN04488065_2492</name>
    <name evidence="4" type="ORF">SAMN04488065_2586</name>
</gene>
<dbReference type="Proteomes" id="UP000236755">
    <property type="component" value="Unassembled WGS sequence"/>
</dbReference>
<keyword evidence="2" id="KW-1133">Transmembrane helix</keyword>
<name>A0A1H3ZVD2_9EURY</name>
<feature type="compositionally biased region" description="Gly residues" evidence="1">
    <location>
        <begin position="391"/>
        <end position="408"/>
    </location>
</feature>
<evidence type="ECO:0000313" key="3">
    <source>
        <dbReference type="EMBL" id="SEA27697.1"/>
    </source>
</evidence>
<dbReference type="RefSeq" id="WP_092635455.1">
    <property type="nucleotide sequence ID" value="NZ_FNQT01000004.1"/>
</dbReference>
<feature type="compositionally biased region" description="Polar residues" evidence="1">
    <location>
        <begin position="412"/>
        <end position="423"/>
    </location>
</feature>
<feature type="compositionally biased region" description="Polar residues" evidence="1">
    <location>
        <begin position="362"/>
        <end position="382"/>
    </location>
</feature>
<sequence length="457" mass="49222">MRSPVRFLIRSIVVFFGLLSTGTAPVLAQSDGGSDGGALGDIIINAIQELLEILFSPIETVIENHGDAVLRTVVGTPHPDSVFNQPTNAAWPGIYDYYWEMIIPLSLSLYGLSLGIVIFLESTSHLFNGYHRSKLKKRAFAGLLGILSWWWISALSLRFMDALAGFLVPSVSEISLFQTLSFTGMGVLGTVVALSTNLLLFVLIGLIYLARQLALYLFVFLMPLLIVFWIPGVGPFALVSKFMKKLAGFYVPFLFMTVPVALLFRLGDILGTSFGPSAGEFGAWLTALVIPLLAVASPFVLFWQAGALFFIADRAARHMSAEKARSRLSRGREQVQSAKQGGRNFVRGVRDEPAVKSGGQYVLNSGDSRAHSTGQRLNTTGSRLREAITDGSGGGGGNSGGGNLGGGNDDSTAGSTTSEDSSGNDGGEEFDRDDAFRDPQTRNRNPDSADDPPRYIH</sequence>
<evidence type="ECO:0000313" key="5">
    <source>
        <dbReference type="Proteomes" id="UP000236755"/>
    </source>
</evidence>
<evidence type="ECO:0000256" key="1">
    <source>
        <dbReference type="SAM" id="MobiDB-lite"/>
    </source>
</evidence>
<keyword evidence="2" id="KW-0472">Membrane</keyword>
<feature type="transmembrane region" description="Helical" evidence="2">
    <location>
        <begin position="215"/>
        <end position="239"/>
    </location>
</feature>
<feature type="compositionally biased region" description="Basic and acidic residues" evidence="1">
    <location>
        <begin position="433"/>
        <end position="457"/>
    </location>
</feature>
<dbReference type="EMBL" id="FNQT01000004">
    <property type="protein sequence ID" value="SEA29709.1"/>
    <property type="molecule type" value="Genomic_DNA"/>
</dbReference>
<feature type="transmembrane region" description="Helical" evidence="2">
    <location>
        <begin position="187"/>
        <end position="209"/>
    </location>
</feature>
<evidence type="ECO:0000313" key="4">
    <source>
        <dbReference type="EMBL" id="SEA29709.1"/>
    </source>
</evidence>
<feature type="compositionally biased region" description="Basic and acidic residues" evidence="1">
    <location>
        <begin position="323"/>
        <end position="333"/>
    </location>
</feature>
<feature type="region of interest" description="Disordered" evidence="1">
    <location>
        <begin position="323"/>
        <end position="457"/>
    </location>
</feature>
<accession>A0A1H3ZVD2</accession>
<feature type="transmembrane region" description="Helical" evidence="2">
    <location>
        <begin position="101"/>
        <end position="120"/>
    </location>
</feature>
<proteinExistence type="predicted"/>
<protein>
    <recommendedName>
        <fullName evidence="6">TrbL/VirB6 plasmid conjugal transfer protein</fullName>
    </recommendedName>
</protein>
<evidence type="ECO:0000256" key="2">
    <source>
        <dbReference type="SAM" id="Phobius"/>
    </source>
</evidence>
<dbReference type="AlphaFoldDB" id="A0A1H3ZVD2"/>